<feature type="region of interest" description="Disordered" evidence="1">
    <location>
        <begin position="1"/>
        <end position="84"/>
    </location>
</feature>
<sequence>MAQSKDDIKHATAQAKQSEDESLRVAYKHGTPLEAGKIADSSPVDLFSSAQRVQNSSSPSPPPPQSNTSTATNADSTSSANTMILSPHVCMREQHLKETNKRLVPVEAKEPKLVEAFNHITA</sequence>
<dbReference type="InterPro" id="IPR044984">
    <property type="entry name" value="SMP1"/>
</dbReference>
<dbReference type="OrthoDB" id="1653447at2759"/>
<protein>
    <submittedName>
        <fullName evidence="2">Uncharacterized protein</fullName>
    </submittedName>
</protein>
<dbReference type="PANTHER" id="PTHR37732:SF2">
    <property type="entry name" value="SEED MATURATION PROTEIN 1"/>
    <property type="match status" value="1"/>
</dbReference>
<gene>
    <name evidence="2" type="ORF">Goklo_019200</name>
</gene>
<feature type="compositionally biased region" description="Low complexity" evidence="1">
    <location>
        <begin position="66"/>
        <end position="82"/>
    </location>
</feature>
<evidence type="ECO:0000313" key="2">
    <source>
        <dbReference type="EMBL" id="MBA0651906.1"/>
    </source>
</evidence>
<proteinExistence type="predicted"/>
<evidence type="ECO:0000256" key="1">
    <source>
        <dbReference type="SAM" id="MobiDB-lite"/>
    </source>
</evidence>
<accession>A0A7J8UN26</accession>
<keyword evidence="3" id="KW-1185">Reference proteome</keyword>
<dbReference type="EMBL" id="JABFAB010000007">
    <property type="protein sequence ID" value="MBA0651906.1"/>
    <property type="molecule type" value="Genomic_DNA"/>
</dbReference>
<reference evidence="2 3" key="1">
    <citation type="journal article" date="2019" name="Genome Biol. Evol.">
        <title>Insights into the evolution of the New World diploid cottons (Gossypium, subgenus Houzingenia) based on genome sequencing.</title>
        <authorList>
            <person name="Grover C.E."/>
            <person name="Arick M.A. 2nd"/>
            <person name="Thrash A."/>
            <person name="Conover J.L."/>
            <person name="Sanders W.S."/>
            <person name="Peterson D.G."/>
            <person name="Frelichowski J.E."/>
            <person name="Scheffler J.A."/>
            <person name="Scheffler B.E."/>
            <person name="Wendel J.F."/>
        </authorList>
    </citation>
    <scope>NUCLEOTIDE SEQUENCE [LARGE SCALE GENOMIC DNA]</scope>
    <source>
        <strain evidence="2">57</strain>
        <tissue evidence="2">Leaf</tissue>
    </source>
</reference>
<feature type="compositionally biased region" description="Basic and acidic residues" evidence="1">
    <location>
        <begin position="1"/>
        <end position="10"/>
    </location>
</feature>
<dbReference type="Proteomes" id="UP000593573">
    <property type="component" value="Unassembled WGS sequence"/>
</dbReference>
<evidence type="ECO:0000313" key="3">
    <source>
        <dbReference type="Proteomes" id="UP000593573"/>
    </source>
</evidence>
<organism evidence="2 3">
    <name type="scientific">Gossypium klotzschianum</name>
    <dbReference type="NCBI Taxonomy" id="34286"/>
    <lineage>
        <taxon>Eukaryota</taxon>
        <taxon>Viridiplantae</taxon>
        <taxon>Streptophyta</taxon>
        <taxon>Embryophyta</taxon>
        <taxon>Tracheophyta</taxon>
        <taxon>Spermatophyta</taxon>
        <taxon>Magnoliopsida</taxon>
        <taxon>eudicotyledons</taxon>
        <taxon>Gunneridae</taxon>
        <taxon>Pentapetalae</taxon>
        <taxon>rosids</taxon>
        <taxon>malvids</taxon>
        <taxon>Malvales</taxon>
        <taxon>Malvaceae</taxon>
        <taxon>Malvoideae</taxon>
        <taxon>Gossypium</taxon>
    </lineage>
</organism>
<dbReference type="PANTHER" id="PTHR37732">
    <property type="entry name" value="OS08G0104400 PROTEIN"/>
    <property type="match status" value="1"/>
</dbReference>
<name>A0A7J8UN26_9ROSI</name>
<dbReference type="AlphaFoldDB" id="A0A7J8UN26"/>
<dbReference type="GO" id="GO:0010162">
    <property type="term" value="P:seed dormancy process"/>
    <property type="evidence" value="ECO:0007669"/>
    <property type="project" value="InterPro"/>
</dbReference>
<comment type="caution">
    <text evidence="2">The sequence shown here is derived from an EMBL/GenBank/DDBJ whole genome shotgun (WGS) entry which is preliminary data.</text>
</comment>